<reference evidence="2 3" key="1">
    <citation type="submission" date="2016-06" db="EMBL/GenBank/DDBJ databases">
        <title>Draft genome of Moraxella nonliquefaciens CCUG 60284.</title>
        <authorList>
            <person name="Salva-Serra F."/>
            <person name="Engstrom-Jakobsson H."/>
            <person name="Thorell K."/>
            <person name="Gonzales-Siles L."/>
            <person name="Karlsson R."/>
            <person name="Boulund F."/>
            <person name="Engstrand L."/>
            <person name="Kristiansson E."/>
            <person name="Moore E."/>
        </authorList>
    </citation>
    <scope>NUCLEOTIDE SEQUENCE [LARGE SCALE GENOMIC DNA]</scope>
    <source>
        <strain evidence="2 3">CCUG 60284</strain>
    </source>
</reference>
<dbReference type="EMBL" id="LZDN01000001">
    <property type="protein sequence ID" value="OBX52226.1"/>
    <property type="molecule type" value="Genomic_DNA"/>
</dbReference>
<evidence type="ECO:0000313" key="2">
    <source>
        <dbReference type="EMBL" id="OBX52226.1"/>
    </source>
</evidence>
<gene>
    <name evidence="2" type="ORF">A9Z60_00625</name>
</gene>
<comment type="caution">
    <text evidence="2">The sequence shown here is derived from an EMBL/GenBank/DDBJ whole genome shotgun (WGS) entry which is preliminary data.</text>
</comment>
<feature type="domain" description="HicB-like antitoxin of toxin-antitoxin system" evidence="1">
    <location>
        <begin position="4"/>
        <end position="116"/>
    </location>
</feature>
<organism evidence="2 3">
    <name type="scientific">Moraxella nonliquefaciens</name>
    <dbReference type="NCBI Taxonomy" id="478"/>
    <lineage>
        <taxon>Bacteria</taxon>
        <taxon>Pseudomonadati</taxon>
        <taxon>Pseudomonadota</taxon>
        <taxon>Gammaproteobacteria</taxon>
        <taxon>Moraxellales</taxon>
        <taxon>Moraxellaceae</taxon>
        <taxon>Moraxella</taxon>
    </lineage>
</organism>
<dbReference type="Gene3D" id="3.30.160.250">
    <property type="match status" value="1"/>
</dbReference>
<dbReference type="SUPFAM" id="SSF143100">
    <property type="entry name" value="TTHA1013/TTHA0281-like"/>
    <property type="match status" value="1"/>
</dbReference>
<sequence length="134" mass="15061">MKLFSIAIKQENDTFYAQAPDLPNVHVTGNSIADTIDKIRTALIGHLQQLVDDGKALPQPKNISIHLTNPKFAGQTWAMISLNSMLFNSEQKSFNLHLPRTLLTQIQTQIGYDEHAIEAFILKAIKHELDKLNT</sequence>
<name>A0A1B8PLY1_MORNO</name>
<accession>A0A1B8PLY1</accession>
<dbReference type="InterPro" id="IPR035069">
    <property type="entry name" value="TTHA1013/TTHA0281-like"/>
</dbReference>
<protein>
    <recommendedName>
        <fullName evidence="1">HicB-like antitoxin of toxin-antitoxin system domain-containing protein</fullName>
    </recommendedName>
</protein>
<dbReference type="OrthoDB" id="9807959at2"/>
<dbReference type="InterPro" id="IPR031807">
    <property type="entry name" value="HicB-like"/>
</dbReference>
<dbReference type="Proteomes" id="UP000092671">
    <property type="component" value="Unassembled WGS sequence"/>
</dbReference>
<evidence type="ECO:0000313" key="3">
    <source>
        <dbReference type="Proteomes" id="UP000092671"/>
    </source>
</evidence>
<dbReference type="RefSeq" id="WP_066890702.1">
    <property type="nucleotide sequence ID" value="NZ_LZDN01000001.1"/>
</dbReference>
<dbReference type="Pfam" id="PF15919">
    <property type="entry name" value="HicB_lk_antitox"/>
    <property type="match status" value="1"/>
</dbReference>
<dbReference type="AlphaFoldDB" id="A0A1B8PLY1"/>
<evidence type="ECO:0000259" key="1">
    <source>
        <dbReference type="Pfam" id="PF15919"/>
    </source>
</evidence>
<proteinExistence type="predicted"/>